<feature type="signal peptide" evidence="3">
    <location>
        <begin position="1"/>
        <end position="17"/>
    </location>
</feature>
<dbReference type="SUPFAM" id="SSF50685">
    <property type="entry name" value="Barwin-like endoglucanases"/>
    <property type="match status" value="1"/>
</dbReference>
<evidence type="ECO:0000256" key="2">
    <source>
        <dbReference type="SAM" id="MobiDB-lite"/>
    </source>
</evidence>
<accession>A0A1V8SMN3</accession>
<dbReference type="AlphaFoldDB" id="A0A1V8SMN3"/>
<evidence type="ECO:0000259" key="4">
    <source>
        <dbReference type="PROSITE" id="PS51164"/>
    </source>
</evidence>
<name>A0A1V8SMN3_9PEZI</name>
<dbReference type="InterPro" id="IPR035971">
    <property type="entry name" value="CBD_sf"/>
</dbReference>
<dbReference type="STRING" id="1507870.A0A1V8SMN3"/>
<sequence>MYSSVLTLATLATAVFAQQSAYGQCGGQGYTGSTSCVSGFTCKAQSQYYSQCLPGGPATTTTLRTSTTTRAAAPTTTTASGGNGGNGGSGQALKASFTQYGSGDSFGSGNCQVKSTACGFYTTGYNAAISQNYFGVGPGAGAGPACGTCYQLTIQTDSSGKQVANHGNSIVVQVDNLCPSQGNPICSQSSKTSTNQYGAVVNFDLCLDSKANTALFQNDNIGLGVGTAIQVSCAGYAGSKVQ</sequence>
<feature type="chain" id="PRO_5012347869" description="CBM1 domain-containing protein" evidence="3">
    <location>
        <begin position="18"/>
        <end position="242"/>
    </location>
</feature>
<dbReference type="PROSITE" id="PS00562">
    <property type="entry name" value="CBM1_1"/>
    <property type="match status" value="1"/>
</dbReference>
<feature type="compositionally biased region" description="Low complexity" evidence="2">
    <location>
        <begin position="63"/>
        <end position="80"/>
    </location>
</feature>
<comment type="caution">
    <text evidence="5">The sequence shown here is derived from an EMBL/GenBank/DDBJ whole genome shotgun (WGS) entry which is preliminary data.</text>
</comment>
<dbReference type="GO" id="GO:0005576">
    <property type="term" value="C:extracellular region"/>
    <property type="evidence" value="ECO:0007669"/>
    <property type="project" value="InterPro"/>
</dbReference>
<dbReference type="InterPro" id="IPR036908">
    <property type="entry name" value="RlpA-like_sf"/>
</dbReference>
<dbReference type="InterPro" id="IPR000254">
    <property type="entry name" value="CBD"/>
</dbReference>
<dbReference type="Pfam" id="PF22514">
    <property type="entry name" value="EXPB1_D1"/>
    <property type="match status" value="1"/>
</dbReference>
<feature type="region of interest" description="Disordered" evidence="2">
    <location>
        <begin position="63"/>
        <end position="86"/>
    </location>
</feature>
<dbReference type="SUPFAM" id="SSF57180">
    <property type="entry name" value="Cellulose-binding domain"/>
    <property type="match status" value="1"/>
</dbReference>
<evidence type="ECO:0000256" key="3">
    <source>
        <dbReference type="SAM" id="SignalP"/>
    </source>
</evidence>
<dbReference type="Pfam" id="PF00734">
    <property type="entry name" value="CBM_1"/>
    <property type="match status" value="1"/>
</dbReference>
<dbReference type="PROSITE" id="PS51164">
    <property type="entry name" value="CBM1_2"/>
    <property type="match status" value="1"/>
</dbReference>
<gene>
    <name evidence="5" type="ORF">B0A48_13687</name>
</gene>
<organism evidence="5 6">
    <name type="scientific">Cryoendolithus antarcticus</name>
    <dbReference type="NCBI Taxonomy" id="1507870"/>
    <lineage>
        <taxon>Eukaryota</taxon>
        <taxon>Fungi</taxon>
        <taxon>Dikarya</taxon>
        <taxon>Ascomycota</taxon>
        <taxon>Pezizomycotina</taxon>
        <taxon>Dothideomycetes</taxon>
        <taxon>Dothideomycetidae</taxon>
        <taxon>Cladosporiales</taxon>
        <taxon>Cladosporiaceae</taxon>
        <taxon>Cryoendolithus</taxon>
    </lineage>
</organism>
<evidence type="ECO:0000313" key="6">
    <source>
        <dbReference type="Proteomes" id="UP000192596"/>
    </source>
</evidence>
<reference evidence="6" key="1">
    <citation type="submission" date="2017-03" db="EMBL/GenBank/DDBJ databases">
        <title>Genomes of endolithic fungi from Antarctica.</title>
        <authorList>
            <person name="Coleine C."/>
            <person name="Masonjones S."/>
            <person name="Stajich J.E."/>
        </authorList>
    </citation>
    <scope>NUCLEOTIDE SEQUENCE [LARGE SCALE GENOMIC DNA]</scope>
    <source>
        <strain evidence="6">CCFEE 5527</strain>
    </source>
</reference>
<dbReference type="InParanoid" id="A0A1V8SMN3"/>
<proteinExistence type="predicted"/>
<dbReference type="Gene3D" id="2.40.40.10">
    <property type="entry name" value="RlpA-like domain"/>
    <property type="match status" value="1"/>
</dbReference>
<evidence type="ECO:0000313" key="5">
    <source>
        <dbReference type="EMBL" id="OQO00340.1"/>
    </source>
</evidence>
<dbReference type="Proteomes" id="UP000192596">
    <property type="component" value="Unassembled WGS sequence"/>
</dbReference>
<protein>
    <recommendedName>
        <fullName evidence="4">CBM1 domain-containing protein</fullName>
    </recommendedName>
</protein>
<keyword evidence="1 3" id="KW-0732">Signal</keyword>
<dbReference type="EMBL" id="NAJO01000035">
    <property type="protein sequence ID" value="OQO00340.1"/>
    <property type="molecule type" value="Genomic_DNA"/>
</dbReference>
<dbReference type="OrthoDB" id="5823761at2759"/>
<dbReference type="GO" id="GO:0005975">
    <property type="term" value="P:carbohydrate metabolic process"/>
    <property type="evidence" value="ECO:0007669"/>
    <property type="project" value="InterPro"/>
</dbReference>
<keyword evidence="6" id="KW-1185">Reference proteome</keyword>
<evidence type="ECO:0000256" key="1">
    <source>
        <dbReference type="ARBA" id="ARBA00022729"/>
    </source>
</evidence>
<dbReference type="GO" id="GO:0030248">
    <property type="term" value="F:cellulose binding"/>
    <property type="evidence" value="ECO:0007669"/>
    <property type="project" value="InterPro"/>
</dbReference>
<feature type="domain" description="CBM1" evidence="4">
    <location>
        <begin position="17"/>
        <end position="53"/>
    </location>
</feature>
<dbReference type="SMART" id="SM00236">
    <property type="entry name" value="fCBD"/>
    <property type="match status" value="1"/>
</dbReference>